<dbReference type="Gene3D" id="1.20.120.1910">
    <property type="entry name" value="Cysteine-tRNA ligase, C-terminal anti-codon recognition domain"/>
    <property type="match status" value="1"/>
</dbReference>
<protein>
    <recommendedName>
        <fullName evidence="19">Cysteine--tRNA ligase</fullName>
        <ecNumber evidence="19">6.1.1.16</ecNumber>
    </recommendedName>
    <alternativeName>
        <fullName evidence="19">Cysteinyl-tRNA synthetase</fullName>
        <shortName evidence="19">CysRS</shortName>
    </alternativeName>
</protein>
<comment type="caution">
    <text evidence="25">The sequence shown here is derived from an EMBL/GenBank/DDBJ whole genome shotgun (WGS) entry which is preliminary data.</text>
</comment>
<dbReference type="PRINTS" id="PR00983">
    <property type="entry name" value="TRNASYNTHCYS"/>
</dbReference>
<dbReference type="GO" id="GO:0004124">
    <property type="term" value="F:cysteine synthase activity"/>
    <property type="evidence" value="ECO:0007669"/>
    <property type="project" value="UniProtKB-EC"/>
</dbReference>
<feature type="modified residue" description="N6-(pyridoxal phosphate)lysine" evidence="21">
    <location>
        <position position="43"/>
    </location>
</feature>
<evidence type="ECO:0000256" key="14">
    <source>
        <dbReference type="ARBA" id="ARBA00022898"/>
    </source>
</evidence>
<evidence type="ECO:0000256" key="21">
    <source>
        <dbReference type="PIRSR" id="PIRSR605856-51"/>
    </source>
</evidence>
<keyword evidence="7 19" id="KW-0436">Ligase</keyword>
<dbReference type="HAMAP" id="MF_00041">
    <property type="entry name" value="Cys_tRNA_synth"/>
    <property type="match status" value="1"/>
</dbReference>
<feature type="binding site" evidence="20">
    <location>
        <position position="259"/>
    </location>
    <ligand>
        <name>pyridoxal 5'-phosphate</name>
        <dbReference type="ChEBI" id="CHEBI:597326"/>
    </ligand>
</feature>
<dbReference type="GO" id="GO:0005524">
    <property type="term" value="F:ATP binding"/>
    <property type="evidence" value="ECO:0007669"/>
    <property type="project" value="UniProtKB-UniRule"/>
</dbReference>
<evidence type="ECO:0000256" key="18">
    <source>
        <dbReference type="ARBA" id="ARBA00047931"/>
    </source>
</evidence>
<evidence type="ECO:0000256" key="5">
    <source>
        <dbReference type="ARBA" id="ARBA00007103"/>
    </source>
</evidence>
<keyword evidence="19" id="KW-0963">Cytoplasm</keyword>
<dbReference type="Gene3D" id="3.40.50.620">
    <property type="entry name" value="HUPs"/>
    <property type="match status" value="1"/>
</dbReference>
<evidence type="ECO:0000256" key="4">
    <source>
        <dbReference type="ARBA" id="ARBA00005594"/>
    </source>
</evidence>
<keyword evidence="17" id="KW-0198">Cysteine biosynthesis</keyword>
<dbReference type="Proteomes" id="UP000235731">
    <property type="component" value="Unassembled WGS sequence"/>
</dbReference>
<dbReference type="PROSITE" id="PS00901">
    <property type="entry name" value="CYS_SYNTHASE"/>
    <property type="match status" value="1"/>
</dbReference>
<evidence type="ECO:0000256" key="13">
    <source>
        <dbReference type="ARBA" id="ARBA00022840"/>
    </source>
</evidence>
<dbReference type="PANTHER" id="PTHR10314">
    <property type="entry name" value="CYSTATHIONINE BETA-SYNTHASE"/>
    <property type="match status" value="1"/>
</dbReference>
<evidence type="ECO:0000313" key="25">
    <source>
        <dbReference type="EMBL" id="PMP61043.1"/>
    </source>
</evidence>
<evidence type="ECO:0000256" key="10">
    <source>
        <dbReference type="ARBA" id="ARBA00022723"/>
    </source>
</evidence>
<dbReference type="InterPro" id="IPR050214">
    <property type="entry name" value="Cys_Synth/Cystath_Beta-Synth"/>
</dbReference>
<dbReference type="SUPFAM" id="SSF52374">
    <property type="entry name" value="Nucleotidylyl transferase"/>
    <property type="match status" value="1"/>
</dbReference>
<dbReference type="GO" id="GO:0046872">
    <property type="term" value="F:metal ion binding"/>
    <property type="evidence" value="ECO:0007669"/>
    <property type="project" value="UniProtKB-KW"/>
</dbReference>
<comment type="similarity">
    <text evidence="5">Belongs to the cysteine synthase/cystathionine beta-synthase family.</text>
</comment>
<dbReference type="InterPro" id="IPR015803">
    <property type="entry name" value="Cys-tRNA-ligase"/>
</dbReference>
<evidence type="ECO:0000256" key="2">
    <source>
        <dbReference type="ARBA" id="ARBA00001947"/>
    </source>
</evidence>
<dbReference type="EMBL" id="PNIE01000094">
    <property type="protein sequence ID" value="PMP61043.1"/>
    <property type="molecule type" value="Genomic_DNA"/>
</dbReference>
<dbReference type="InterPro" id="IPR001216">
    <property type="entry name" value="P-phosphate_BS"/>
</dbReference>
<keyword evidence="8" id="KW-0028">Amino-acid biosynthesis</keyword>
<dbReference type="GO" id="GO:0006535">
    <property type="term" value="P:cysteine biosynthetic process from serine"/>
    <property type="evidence" value="ECO:0007669"/>
    <property type="project" value="InterPro"/>
</dbReference>
<proteinExistence type="inferred from homology"/>
<evidence type="ECO:0000256" key="16">
    <source>
        <dbReference type="ARBA" id="ARBA00023146"/>
    </source>
</evidence>
<comment type="caution">
    <text evidence="19">Lacks conserved residue(s) required for the propagation of feature annotation.</text>
</comment>
<dbReference type="InterPro" id="IPR032678">
    <property type="entry name" value="tRNA-synt_1_cat_dom"/>
</dbReference>
<keyword evidence="12" id="KW-0862">Zinc</keyword>
<evidence type="ECO:0000256" key="15">
    <source>
        <dbReference type="ARBA" id="ARBA00022917"/>
    </source>
</evidence>
<dbReference type="FunFam" id="3.40.50.1100:FF:000006">
    <property type="entry name" value="Cysteine synthase"/>
    <property type="match status" value="1"/>
</dbReference>
<dbReference type="NCBIfam" id="TIGR00435">
    <property type="entry name" value="cysS"/>
    <property type="match status" value="1"/>
</dbReference>
<evidence type="ECO:0000259" key="22">
    <source>
        <dbReference type="Pfam" id="PF00291"/>
    </source>
</evidence>
<evidence type="ECO:0000313" key="26">
    <source>
        <dbReference type="Proteomes" id="UP000235731"/>
    </source>
</evidence>
<dbReference type="InterPro" id="IPR009080">
    <property type="entry name" value="tRNAsynth_Ia_anticodon-bd"/>
</dbReference>
<evidence type="ECO:0000256" key="1">
    <source>
        <dbReference type="ARBA" id="ARBA00001933"/>
    </source>
</evidence>
<evidence type="ECO:0000256" key="7">
    <source>
        <dbReference type="ARBA" id="ARBA00022598"/>
    </source>
</evidence>
<comment type="pathway">
    <text evidence="3">Amino-acid biosynthesis; L-cysteine biosynthesis; L-cysteine from L-serine: step 2/2.</text>
</comment>
<evidence type="ECO:0000256" key="3">
    <source>
        <dbReference type="ARBA" id="ARBA00004962"/>
    </source>
</evidence>
<evidence type="ECO:0000256" key="8">
    <source>
        <dbReference type="ARBA" id="ARBA00022605"/>
    </source>
</evidence>
<dbReference type="GO" id="GO:0005737">
    <property type="term" value="C:cytoplasm"/>
    <property type="evidence" value="ECO:0007669"/>
    <property type="project" value="UniProtKB-SubCell"/>
</dbReference>
<dbReference type="EC" id="6.1.1.16" evidence="19"/>
<evidence type="ECO:0000256" key="12">
    <source>
        <dbReference type="ARBA" id="ARBA00022833"/>
    </source>
</evidence>
<feature type="domain" description="Cysteinyl-tRNA synthetase class Ia DALR" evidence="24">
    <location>
        <begin position="661"/>
        <end position="712"/>
    </location>
</feature>
<evidence type="ECO:0000259" key="24">
    <source>
        <dbReference type="Pfam" id="PF09190"/>
    </source>
</evidence>
<dbReference type="GO" id="GO:0006423">
    <property type="term" value="P:cysteinyl-tRNA aminoacylation"/>
    <property type="evidence" value="ECO:0007669"/>
    <property type="project" value="UniProtKB-UniRule"/>
</dbReference>
<feature type="binding site" evidence="20">
    <location>
        <position position="73"/>
    </location>
    <ligand>
        <name>pyridoxal 5'-phosphate</name>
        <dbReference type="ChEBI" id="CHEBI:597326"/>
    </ligand>
</feature>
<comment type="cofactor">
    <cofactor evidence="1 20">
        <name>pyridoxal 5'-phosphate</name>
        <dbReference type="ChEBI" id="CHEBI:597326"/>
    </cofactor>
</comment>
<dbReference type="Pfam" id="PF01406">
    <property type="entry name" value="tRNA-synt_1e"/>
    <property type="match status" value="1"/>
</dbReference>
<evidence type="ECO:0000256" key="19">
    <source>
        <dbReference type="HAMAP-Rule" id="MF_00041"/>
    </source>
</evidence>
<keyword evidence="14 20" id="KW-0663">Pyridoxal phosphate</keyword>
<dbReference type="InterPro" id="IPR014729">
    <property type="entry name" value="Rossmann-like_a/b/a_fold"/>
</dbReference>
<dbReference type="Gene3D" id="3.40.50.1100">
    <property type="match status" value="2"/>
</dbReference>
<name>A0A2N7PI72_9BACT</name>
<sequence>MRFHNILQKIGNTPIVKLNKLKVKRNIEIWGKLEGQNPGGSVKDRIALAMIEEAERQGLLTPEKIVIEASSGNTGIGLAMVCAAKGYRCVIAMPESASLERRKVMQAFGAEIILTPASKGTDGAIEFVYDLVRAEPEKYFCPDQFNNPANWQMHYRTTGPEIWAQTEGKVTFVVSALGTTGTAMGIARYALDNKLPFKVVGVEPYPGHKIQGLKNMKESFPPGIFDRKILHKVINVHDEEAYEMARWLAKNEGIFVGMSSGAALFGALKLAEEIEEGVIVVIFPDHGERYLSTPLWSFEVKEEERELYLFNTLTQKREPFVPKEPPLVKIYTCGPTLNIRPHLGLYRRLLTADILKRYLKLYGYKPFHVVNLTDFDDKTIQKALKEGRPLRELTEEVEKAFYEDLEFLKIKRADAYPKVSENLEEMKELAFKLYQKNLAYEKFSALYFDVSRFFDYGRLAKVDLKHLKAEITVDEEHYEKEEPYDFALLKRVHILEMKAGYFLETPIGRVRPTWHIHCACIALKYLGDNFDIYTSGRDLIFPHHENTRAVAKALTGKELANYWVHTELVYYEGKKLSSENRITIPDIKERGFEGRVLRLYLLQSHYSSPLNFSWKALEDAKRLLEKLETYLAYISFAQEKILPEMEREALWEKLEAFERSFKEALKEDLNTPRAISELTSILKDLYRQAEKGFPPGYKEKLFEVLKKYNEVFEFLRFPKVVREKEILELAEKRDRARKEGRYEEADAIREELLRGGFYVFDTLYGTKVVRFEEEEYTS</sequence>
<comment type="cofactor">
    <cofactor evidence="2">
        <name>Zn(2+)</name>
        <dbReference type="ChEBI" id="CHEBI:29105"/>
    </cofactor>
</comment>
<dbReference type="SUPFAM" id="SSF53686">
    <property type="entry name" value="Tryptophan synthase beta subunit-like PLP-dependent enzymes"/>
    <property type="match status" value="1"/>
</dbReference>
<evidence type="ECO:0000259" key="23">
    <source>
        <dbReference type="Pfam" id="PF01406"/>
    </source>
</evidence>
<dbReference type="GO" id="GO:0004817">
    <property type="term" value="F:cysteine-tRNA ligase activity"/>
    <property type="evidence" value="ECO:0007669"/>
    <property type="project" value="UniProtKB-UniRule"/>
</dbReference>
<dbReference type="InterPro" id="IPR024909">
    <property type="entry name" value="Cys-tRNA/MSH_ligase"/>
</dbReference>
<dbReference type="Pfam" id="PF09190">
    <property type="entry name" value="DALR_2"/>
    <property type="match status" value="1"/>
</dbReference>
<dbReference type="AlphaFoldDB" id="A0A2N7PI72"/>
<dbReference type="Pfam" id="PF00291">
    <property type="entry name" value="PALP"/>
    <property type="match status" value="1"/>
</dbReference>
<dbReference type="NCBIfam" id="TIGR01136">
    <property type="entry name" value="cysKM"/>
    <property type="match status" value="1"/>
</dbReference>
<keyword evidence="9" id="KW-0808">Transferase</keyword>
<organism evidence="25 26">
    <name type="scientific">Caldimicrobium thiodismutans</name>
    <dbReference type="NCBI Taxonomy" id="1653476"/>
    <lineage>
        <taxon>Bacteria</taxon>
        <taxon>Pseudomonadati</taxon>
        <taxon>Thermodesulfobacteriota</taxon>
        <taxon>Thermodesulfobacteria</taxon>
        <taxon>Thermodesulfobacteriales</taxon>
        <taxon>Thermodesulfobacteriaceae</taxon>
        <taxon>Caldimicrobium</taxon>
    </lineage>
</organism>
<comment type="catalytic activity">
    <reaction evidence="19">
        <text>tRNA(Cys) + L-cysteine + ATP = L-cysteinyl-tRNA(Cys) + AMP + diphosphate</text>
        <dbReference type="Rhea" id="RHEA:17773"/>
        <dbReference type="Rhea" id="RHEA-COMP:9661"/>
        <dbReference type="Rhea" id="RHEA-COMP:9679"/>
        <dbReference type="ChEBI" id="CHEBI:30616"/>
        <dbReference type="ChEBI" id="CHEBI:33019"/>
        <dbReference type="ChEBI" id="CHEBI:35235"/>
        <dbReference type="ChEBI" id="CHEBI:78442"/>
        <dbReference type="ChEBI" id="CHEBI:78517"/>
        <dbReference type="ChEBI" id="CHEBI:456215"/>
        <dbReference type="EC" id="6.1.1.16"/>
    </reaction>
</comment>
<keyword evidence="13 19" id="KW-0067">ATP-binding</keyword>
<evidence type="ECO:0000256" key="6">
    <source>
        <dbReference type="ARBA" id="ARBA00011245"/>
    </source>
</evidence>
<keyword evidence="11 19" id="KW-0547">Nucleotide-binding</keyword>
<reference evidence="25 26" key="1">
    <citation type="submission" date="2018-01" db="EMBL/GenBank/DDBJ databases">
        <title>Metagenomic assembled genomes from two thermal pools in the Uzon Caldera, Kamchatka, Russia.</title>
        <authorList>
            <person name="Wilkins L."/>
            <person name="Ettinger C."/>
        </authorList>
    </citation>
    <scope>NUCLEOTIDE SEQUENCE [LARGE SCALE GENOMIC DNA]</scope>
    <source>
        <strain evidence="25">ZAV-15</strain>
    </source>
</reference>
<feature type="domain" description="Tryptophan synthase beta chain-like PALP" evidence="22">
    <location>
        <begin position="7"/>
        <end position="285"/>
    </location>
</feature>
<keyword evidence="16 19" id="KW-0030">Aminoacyl-tRNA synthetase</keyword>
<feature type="domain" description="tRNA synthetases class I catalytic" evidence="23">
    <location>
        <begin position="321"/>
        <end position="621"/>
    </location>
</feature>
<dbReference type="InterPro" id="IPR036052">
    <property type="entry name" value="TrpB-like_PALP_sf"/>
</dbReference>
<dbReference type="InterPro" id="IPR015273">
    <property type="entry name" value="Cys-tRNA-synt_Ia_DALR"/>
</dbReference>
<keyword evidence="10" id="KW-0479">Metal-binding</keyword>
<evidence type="ECO:0000256" key="20">
    <source>
        <dbReference type="PIRSR" id="PIRSR605856-50"/>
    </source>
</evidence>
<dbReference type="CDD" id="cd01561">
    <property type="entry name" value="CBS_like"/>
    <property type="match status" value="1"/>
</dbReference>
<comment type="subunit">
    <text evidence="6 19">Monomer.</text>
</comment>
<evidence type="ECO:0000256" key="17">
    <source>
        <dbReference type="ARBA" id="ARBA00023192"/>
    </source>
</evidence>
<dbReference type="SUPFAM" id="SSF47323">
    <property type="entry name" value="Anticodon-binding domain of a subclass of class I aminoacyl-tRNA synthetases"/>
    <property type="match status" value="1"/>
</dbReference>
<feature type="binding site" evidence="20">
    <location>
        <begin position="178"/>
        <end position="182"/>
    </location>
    <ligand>
        <name>pyridoxal 5'-phosphate</name>
        <dbReference type="ChEBI" id="CHEBI:597326"/>
    </ligand>
</feature>
<comment type="similarity">
    <text evidence="4 19">Belongs to the class-I aminoacyl-tRNA synthetase family.</text>
</comment>
<dbReference type="CDD" id="cd00672">
    <property type="entry name" value="CysRS_core"/>
    <property type="match status" value="1"/>
</dbReference>
<evidence type="ECO:0000256" key="11">
    <source>
        <dbReference type="ARBA" id="ARBA00022741"/>
    </source>
</evidence>
<gene>
    <name evidence="19 25" type="primary">cysS</name>
    <name evidence="25" type="ORF">C0197_06290</name>
</gene>
<comment type="subcellular location">
    <subcellularLocation>
        <location evidence="19">Cytoplasm</location>
    </subcellularLocation>
</comment>
<evidence type="ECO:0000256" key="9">
    <source>
        <dbReference type="ARBA" id="ARBA00022679"/>
    </source>
</evidence>
<keyword evidence="15 19" id="KW-0648">Protein biosynthesis</keyword>
<dbReference type="InterPro" id="IPR001926">
    <property type="entry name" value="TrpB-like_PALP"/>
</dbReference>
<accession>A0A2N7PI72</accession>
<dbReference type="InterPro" id="IPR005856">
    <property type="entry name" value="Cys_synth"/>
</dbReference>
<comment type="catalytic activity">
    <reaction evidence="18">
        <text>O-acetyl-L-serine + hydrogen sulfide = L-cysteine + acetate</text>
        <dbReference type="Rhea" id="RHEA:14829"/>
        <dbReference type="ChEBI" id="CHEBI:29919"/>
        <dbReference type="ChEBI" id="CHEBI:30089"/>
        <dbReference type="ChEBI" id="CHEBI:35235"/>
        <dbReference type="ChEBI" id="CHEBI:58340"/>
        <dbReference type="EC" id="2.5.1.47"/>
    </reaction>
</comment>